<keyword evidence="2" id="KW-1133">Transmembrane helix</keyword>
<reference evidence="3 4" key="1">
    <citation type="submission" date="2014-12" db="EMBL/GenBank/DDBJ databases">
        <title>Genome sequencing of Alteromonas marina AD001.</title>
        <authorList>
            <person name="Adrian T.G.S."/>
            <person name="Chan K.G."/>
        </authorList>
    </citation>
    <scope>NUCLEOTIDE SEQUENCE [LARGE SCALE GENOMIC DNA]</scope>
    <source>
        <strain evidence="3 4">AD001</strain>
    </source>
</reference>
<organism evidence="3 4">
    <name type="scientific">Alteromonas marina</name>
    <dbReference type="NCBI Taxonomy" id="203795"/>
    <lineage>
        <taxon>Bacteria</taxon>
        <taxon>Pseudomonadati</taxon>
        <taxon>Pseudomonadota</taxon>
        <taxon>Gammaproteobacteria</taxon>
        <taxon>Alteromonadales</taxon>
        <taxon>Alteromonadaceae</taxon>
        <taxon>Alteromonas/Salinimonas group</taxon>
        <taxon>Alteromonas</taxon>
    </lineage>
</organism>
<evidence type="ECO:0000313" key="3">
    <source>
        <dbReference type="EMBL" id="KHT50614.1"/>
    </source>
</evidence>
<proteinExistence type="predicted"/>
<protein>
    <recommendedName>
        <fullName evidence="5">DUF3014 domain-containing protein</fullName>
    </recommendedName>
</protein>
<name>A0A0B3Y3G9_9ALTE</name>
<dbReference type="RefSeq" id="WP_039221305.1">
    <property type="nucleotide sequence ID" value="NZ_JWLW01000023.1"/>
</dbReference>
<keyword evidence="4" id="KW-1185">Reference proteome</keyword>
<evidence type="ECO:0008006" key="5">
    <source>
        <dbReference type="Google" id="ProtNLM"/>
    </source>
</evidence>
<dbReference type="Pfam" id="PF11219">
    <property type="entry name" value="DUF3014"/>
    <property type="match status" value="1"/>
</dbReference>
<keyword evidence="2" id="KW-0472">Membrane</keyword>
<gene>
    <name evidence="3" type="ORF">RJ41_12520</name>
</gene>
<feature type="compositionally biased region" description="Acidic residues" evidence="1">
    <location>
        <begin position="70"/>
        <end position="92"/>
    </location>
</feature>
<dbReference type="OrthoDB" id="5502479at2"/>
<evidence type="ECO:0000313" key="4">
    <source>
        <dbReference type="Proteomes" id="UP000031197"/>
    </source>
</evidence>
<evidence type="ECO:0000256" key="2">
    <source>
        <dbReference type="SAM" id="Phobius"/>
    </source>
</evidence>
<evidence type="ECO:0000256" key="1">
    <source>
        <dbReference type="SAM" id="MobiDB-lite"/>
    </source>
</evidence>
<feature type="compositionally biased region" description="Acidic residues" evidence="1">
    <location>
        <begin position="45"/>
        <end position="59"/>
    </location>
</feature>
<dbReference type="InterPro" id="IPR021382">
    <property type="entry name" value="DUF3014"/>
</dbReference>
<feature type="region of interest" description="Disordered" evidence="1">
    <location>
        <begin position="39"/>
        <end position="95"/>
    </location>
</feature>
<comment type="caution">
    <text evidence="3">The sequence shown here is derived from an EMBL/GenBank/DDBJ whole genome shotgun (WGS) entry which is preliminary data.</text>
</comment>
<accession>A0A0B3Y3G9</accession>
<feature type="transmembrane region" description="Helical" evidence="2">
    <location>
        <begin position="12"/>
        <end position="30"/>
    </location>
</feature>
<dbReference type="Proteomes" id="UP000031197">
    <property type="component" value="Unassembled WGS sequence"/>
</dbReference>
<keyword evidence="2" id="KW-0812">Transmembrane</keyword>
<dbReference type="EMBL" id="JWLW01000023">
    <property type="protein sequence ID" value="KHT50614.1"/>
    <property type="molecule type" value="Genomic_DNA"/>
</dbReference>
<sequence>MSESSEKKSLGPHFIIVGILLIVILAVVFWPSDDEPVPVVTPEPELTEPEVTTPEEPEVFEPTQPAPTVELEEKDEVEPLPETVEPEPEPLDTSDPAVKASLIESSSASEEMVNRMLVDEGLIQRFVVSVTNLANDEMAPNHQLLTPPEQNFRVYSQAGKQWIDAASYKRYTPYVDMLESFNNEALLNIYDIYKDDIQEKYAEIGSPDQDFNSVLLDAIDQLLDTPEVPVPVEVYTDSVAYKYADDRLESLNEPQKQLLRTGPDNMRRIKAKLRELKVMVEERGSN</sequence>
<dbReference type="AlphaFoldDB" id="A0A0B3Y3G9"/>